<evidence type="ECO:0000256" key="2">
    <source>
        <dbReference type="ARBA" id="ARBA00006787"/>
    </source>
</evidence>
<dbReference type="InterPro" id="IPR004294">
    <property type="entry name" value="Carotenoid_Oase"/>
</dbReference>
<dbReference type="Pfam" id="PF03055">
    <property type="entry name" value="RPE65"/>
    <property type="match status" value="1"/>
</dbReference>
<dbReference type="EMBL" id="JAAVJL010000001">
    <property type="protein sequence ID" value="NMF56653.1"/>
    <property type="molecule type" value="Genomic_DNA"/>
</dbReference>
<evidence type="ECO:0000256" key="4">
    <source>
        <dbReference type="ARBA" id="ARBA00023004"/>
    </source>
</evidence>
<organism evidence="5 6">
    <name type="scientific">Pseudanabaena yagii GIHE-NHR1</name>
    <dbReference type="NCBI Taxonomy" id="2722753"/>
    <lineage>
        <taxon>Bacteria</taxon>
        <taxon>Bacillati</taxon>
        <taxon>Cyanobacteriota</taxon>
        <taxon>Cyanophyceae</taxon>
        <taxon>Pseudanabaenales</taxon>
        <taxon>Pseudanabaenaceae</taxon>
        <taxon>Pseudanabaena</taxon>
        <taxon>Pseudanabaena yagii</taxon>
    </lineage>
</organism>
<keyword evidence="6" id="KW-1185">Reference proteome</keyword>
<dbReference type="RefSeq" id="WP_169361774.1">
    <property type="nucleotide sequence ID" value="NZ_JAAVJL010000001.1"/>
</dbReference>
<evidence type="ECO:0000256" key="1">
    <source>
        <dbReference type="ARBA" id="ARBA00001954"/>
    </source>
</evidence>
<gene>
    <name evidence="5" type="ORF">HC246_01060</name>
</gene>
<sequence length="476" mass="53551">MTTTIDKQATQASWAKAIAKPATEFPLTQLSIVSGKIPANLKGSLYRNGPARLERGGMQVGHWFDGDGAILAVHFAEGQARATYRYVQTEGYLEEEKANKLIYGNYGMTATGSWWQRFGKTSKNVANISVLALPDKLLALWEGGLPHALDLETLETYGLENLEGLDHKRSYSAHPKRDPQTGEIFNFGVSYGKNATLNLYRSDRNGKLIKKNQANLQGLPMIHDFVLAGDYLIFCVPPLRMNPFPILLNLQSYSDSLAWKPQEGTEILVFDRHNLELVSRNIAEPWFQWHFGNGYSDRDGNLVFDLIRYSDFATNQFLKEVATGKIKTPAKGTLWQIRLNPQTGEFLETSQVLDRGSEFPIVASAQVGENSRYTYLSVHRSEDQQTELFDAIARYDYQTNTVTEADLGTNRYPMEPLFAPDPTNPNKGYIITVVFDGDRECSEVWIFDSDRLDAEPVCRLALPSVVPMGFHGTWRS</sequence>
<keyword evidence="4" id="KW-0408">Iron</keyword>
<name>A0ABX1LMZ6_9CYAN</name>
<evidence type="ECO:0000256" key="3">
    <source>
        <dbReference type="ARBA" id="ARBA00022723"/>
    </source>
</evidence>
<comment type="similarity">
    <text evidence="2">Belongs to the carotenoid oxygenase family.</text>
</comment>
<comment type="caution">
    <text evidence="5">The sequence shown here is derived from an EMBL/GenBank/DDBJ whole genome shotgun (WGS) entry which is preliminary data.</text>
</comment>
<accession>A0ABX1LMZ6</accession>
<evidence type="ECO:0000313" key="6">
    <source>
        <dbReference type="Proteomes" id="UP000738376"/>
    </source>
</evidence>
<dbReference type="PANTHER" id="PTHR10543:SF139">
    <property type="entry name" value="DIOXYGENASE"/>
    <property type="match status" value="1"/>
</dbReference>
<proteinExistence type="inferred from homology"/>
<protein>
    <recommendedName>
        <fullName evidence="7">Dioxygenase</fullName>
    </recommendedName>
</protein>
<reference evidence="5 6" key="1">
    <citation type="submission" date="2020-03" db="EMBL/GenBank/DDBJ databases">
        <title>Draft Genome Sequence of 2-Methylisoborneol Producing Pseudanabaena yagii Strain GIHE-NHR1 Isolated from North Han River in South Korea.</title>
        <authorList>
            <person name="Jeong J."/>
        </authorList>
    </citation>
    <scope>NUCLEOTIDE SEQUENCE [LARGE SCALE GENOMIC DNA]</scope>
    <source>
        <strain evidence="5 6">GIHE-NHR1</strain>
    </source>
</reference>
<comment type="cofactor">
    <cofactor evidence="1">
        <name>Fe(2+)</name>
        <dbReference type="ChEBI" id="CHEBI:29033"/>
    </cofactor>
</comment>
<dbReference type="PANTHER" id="PTHR10543">
    <property type="entry name" value="BETA-CAROTENE DIOXYGENASE"/>
    <property type="match status" value="1"/>
</dbReference>
<dbReference type="Proteomes" id="UP000738376">
    <property type="component" value="Unassembled WGS sequence"/>
</dbReference>
<keyword evidence="3" id="KW-0479">Metal-binding</keyword>
<evidence type="ECO:0008006" key="7">
    <source>
        <dbReference type="Google" id="ProtNLM"/>
    </source>
</evidence>
<evidence type="ECO:0000313" key="5">
    <source>
        <dbReference type="EMBL" id="NMF56653.1"/>
    </source>
</evidence>